<keyword evidence="5" id="KW-1185">Reference proteome</keyword>
<dbReference type="SMART" id="SM00287">
    <property type="entry name" value="SH3b"/>
    <property type="match status" value="1"/>
</dbReference>
<dbReference type="PROSITE" id="PS51781">
    <property type="entry name" value="SH3B"/>
    <property type="match status" value="1"/>
</dbReference>
<evidence type="ECO:0000313" key="5">
    <source>
        <dbReference type="Proteomes" id="UP001357452"/>
    </source>
</evidence>
<protein>
    <submittedName>
        <fullName evidence="4">SH3 domain-containing protein</fullName>
    </submittedName>
</protein>
<feature type="domain" description="SH3b" evidence="3">
    <location>
        <begin position="74"/>
        <end position="139"/>
    </location>
</feature>
<sequence length="139" mass="15153">MALQEKYRALIDAANAAGVANLSVREQDGILYIDGDAPNGTIKDQLWDIYNQIDLNYSSGDLVLNVNARAEVGSQVRVITQETNLNIRKGPGTDQPIIGKAAKGEILTLISQPNELWSSVRTKDGVEGYAYSQYLEPVS</sequence>
<dbReference type="Pfam" id="PF08239">
    <property type="entry name" value="SH3_3"/>
    <property type="match status" value="1"/>
</dbReference>
<dbReference type="RefSeq" id="WP_330974922.1">
    <property type="nucleotide sequence ID" value="NZ_JAZGLY010000005.1"/>
</dbReference>
<dbReference type="InterPro" id="IPR036028">
    <property type="entry name" value="SH3-like_dom_sf"/>
</dbReference>
<proteinExistence type="predicted"/>
<dbReference type="PROSITE" id="PS50002">
    <property type="entry name" value="SH3"/>
    <property type="match status" value="1"/>
</dbReference>
<dbReference type="EMBL" id="JAZGLY010000005">
    <property type="protein sequence ID" value="MEE6187513.1"/>
    <property type="molecule type" value="Genomic_DNA"/>
</dbReference>
<dbReference type="Proteomes" id="UP001357452">
    <property type="component" value="Unassembled WGS sequence"/>
</dbReference>
<name>A0ABU7RHP0_9BACT</name>
<organism evidence="4 5">
    <name type="scientific">Niabella digestorum</name>
    <dbReference type="NCBI Taxonomy" id="3117701"/>
    <lineage>
        <taxon>Bacteria</taxon>
        <taxon>Pseudomonadati</taxon>
        <taxon>Bacteroidota</taxon>
        <taxon>Chitinophagia</taxon>
        <taxon>Chitinophagales</taxon>
        <taxon>Chitinophagaceae</taxon>
        <taxon>Niabella</taxon>
    </lineage>
</organism>
<accession>A0ABU7RHP0</accession>
<feature type="domain" description="SH3" evidence="2">
    <location>
        <begin position="73"/>
        <end position="139"/>
    </location>
</feature>
<dbReference type="InterPro" id="IPR003646">
    <property type="entry name" value="SH3-like_bac-type"/>
</dbReference>
<keyword evidence="1" id="KW-0728">SH3 domain</keyword>
<evidence type="ECO:0000256" key="1">
    <source>
        <dbReference type="ARBA" id="ARBA00022443"/>
    </source>
</evidence>
<dbReference type="SUPFAM" id="SSF50044">
    <property type="entry name" value="SH3-domain"/>
    <property type="match status" value="1"/>
</dbReference>
<evidence type="ECO:0000259" key="3">
    <source>
        <dbReference type="PROSITE" id="PS51781"/>
    </source>
</evidence>
<reference evidence="4 5" key="1">
    <citation type="submission" date="2024-01" db="EMBL/GenBank/DDBJ databases">
        <title>Niabella digestum sp. nov., isolated from waste digestion system.</title>
        <authorList>
            <person name="Zhang L."/>
        </authorList>
    </citation>
    <scope>NUCLEOTIDE SEQUENCE [LARGE SCALE GENOMIC DNA]</scope>
    <source>
        <strain evidence="4 5">A18</strain>
    </source>
</reference>
<comment type="caution">
    <text evidence="4">The sequence shown here is derived from an EMBL/GenBank/DDBJ whole genome shotgun (WGS) entry which is preliminary data.</text>
</comment>
<evidence type="ECO:0000313" key="4">
    <source>
        <dbReference type="EMBL" id="MEE6187513.1"/>
    </source>
</evidence>
<gene>
    <name evidence="4" type="ORF">V2H41_09525</name>
</gene>
<dbReference type="Gene3D" id="2.30.30.40">
    <property type="entry name" value="SH3 Domains"/>
    <property type="match status" value="1"/>
</dbReference>
<evidence type="ECO:0000259" key="2">
    <source>
        <dbReference type="PROSITE" id="PS50002"/>
    </source>
</evidence>
<dbReference type="InterPro" id="IPR001452">
    <property type="entry name" value="SH3_domain"/>
</dbReference>